<keyword evidence="5" id="KW-1185">Reference proteome</keyword>
<dbReference type="InterPro" id="IPR051017">
    <property type="entry name" value="Aldolase-II_Adducin_sf"/>
</dbReference>
<dbReference type="SUPFAM" id="SSF53639">
    <property type="entry name" value="AraD/HMP-PK domain-like"/>
    <property type="match status" value="1"/>
</dbReference>
<evidence type="ECO:0000259" key="3">
    <source>
        <dbReference type="SMART" id="SM01007"/>
    </source>
</evidence>
<reference evidence="4" key="1">
    <citation type="submission" date="2021-04" db="EMBL/GenBank/DDBJ databases">
        <title>Pseudonocardia sp. nov., isolated from sandy soil of mangrove forest.</title>
        <authorList>
            <person name="Zan Z."/>
            <person name="Huang R."/>
            <person name="Liu W."/>
        </authorList>
    </citation>
    <scope>NUCLEOTIDE SEQUENCE</scope>
    <source>
        <strain evidence="4">S2-4</strain>
    </source>
</reference>
<comment type="similarity">
    <text evidence="1">Belongs to the aldolase class II family.</text>
</comment>
<protein>
    <submittedName>
        <fullName evidence="4">Class II aldolase/adducin family protein</fullName>
    </submittedName>
</protein>
<dbReference type="Pfam" id="PF00596">
    <property type="entry name" value="Aldolase_II"/>
    <property type="match status" value="1"/>
</dbReference>
<dbReference type="Proteomes" id="UP001165283">
    <property type="component" value="Unassembled WGS sequence"/>
</dbReference>
<accession>A0ABT1AC08</accession>
<dbReference type="SMART" id="SM01007">
    <property type="entry name" value="Aldolase_II"/>
    <property type="match status" value="1"/>
</dbReference>
<dbReference type="InterPro" id="IPR036409">
    <property type="entry name" value="Aldolase_II/adducin_N_sf"/>
</dbReference>
<dbReference type="PANTHER" id="PTHR10672">
    <property type="entry name" value="ADDUCIN"/>
    <property type="match status" value="1"/>
</dbReference>
<gene>
    <name evidence="4" type="ORF">KDL28_36685</name>
</gene>
<evidence type="ECO:0000313" key="5">
    <source>
        <dbReference type="Proteomes" id="UP001165283"/>
    </source>
</evidence>
<evidence type="ECO:0000256" key="2">
    <source>
        <dbReference type="SAM" id="MobiDB-lite"/>
    </source>
</evidence>
<dbReference type="EMBL" id="JAGSOV010000086">
    <property type="protein sequence ID" value="MCO1660601.1"/>
    <property type="molecule type" value="Genomic_DNA"/>
</dbReference>
<feature type="domain" description="Class II aldolase/adducin N-terminal" evidence="3">
    <location>
        <begin position="29"/>
        <end position="209"/>
    </location>
</feature>
<dbReference type="PANTHER" id="PTHR10672:SF3">
    <property type="entry name" value="PROTEIN HU-LI TAI SHAO"/>
    <property type="match status" value="1"/>
</dbReference>
<evidence type="ECO:0000256" key="1">
    <source>
        <dbReference type="ARBA" id="ARBA00037961"/>
    </source>
</evidence>
<dbReference type="NCBIfam" id="NF004855">
    <property type="entry name" value="PRK06208.1"/>
    <property type="match status" value="1"/>
</dbReference>
<proteinExistence type="inferred from homology"/>
<comment type="caution">
    <text evidence="4">The sequence shown here is derived from an EMBL/GenBank/DDBJ whole genome shotgun (WGS) entry which is preliminary data.</text>
</comment>
<feature type="region of interest" description="Disordered" evidence="2">
    <location>
        <begin position="1"/>
        <end position="24"/>
    </location>
</feature>
<dbReference type="InterPro" id="IPR001303">
    <property type="entry name" value="Aldolase_II/adducin_N"/>
</dbReference>
<dbReference type="RefSeq" id="WP_252446140.1">
    <property type="nucleotide sequence ID" value="NZ_JAGSOV010000086.1"/>
</dbReference>
<organism evidence="4 5">
    <name type="scientific">Pseudonocardia humida</name>
    <dbReference type="NCBI Taxonomy" id="2800819"/>
    <lineage>
        <taxon>Bacteria</taxon>
        <taxon>Bacillati</taxon>
        <taxon>Actinomycetota</taxon>
        <taxon>Actinomycetes</taxon>
        <taxon>Pseudonocardiales</taxon>
        <taxon>Pseudonocardiaceae</taxon>
        <taxon>Pseudonocardia</taxon>
    </lineage>
</organism>
<evidence type="ECO:0000313" key="4">
    <source>
        <dbReference type="EMBL" id="MCO1660601.1"/>
    </source>
</evidence>
<name>A0ABT1AC08_9PSEU</name>
<dbReference type="Gene3D" id="3.40.225.10">
    <property type="entry name" value="Class II aldolase/adducin N-terminal domain"/>
    <property type="match status" value="1"/>
</dbReference>
<sequence>MTGTTGRALGVPPAPTFDSVEDERRHRKQRLAGALRIFGRLGYDEGVAGHITVRDPGDPDTFWVNPFGVSFGRISVRDLVLVDRHGEVVTGTRSVNRGAFVIHGAIHDRRPDVAAAAHAHSIHGRALAALGAPLRPVVQEACAFFEDQGRYTEYNGLALEEDEGRRMAEALGEHRAVVLANHGIITVGASIEEAAYWFVSFDRSAQVQLLAEAAGTPAYLDDEQARIAHAQFGSPRLARFSFEVLWDDIVHAQPDLLEE</sequence>